<dbReference type="Pfam" id="PF26133">
    <property type="entry name" value="DUF8039"/>
    <property type="match status" value="1"/>
</dbReference>
<protein>
    <recommendedName>
        <fullName evidence="1">DUF8039 domain-containing protein</fullName>
    </recommendedName>
</protein>
<proteinExistence type="predicted"/>
<dbReference type="RefSeq" id="XP_021843202.1">
    <property type="nucleotide sequence ID" value="XM_021987510.1"/>
</dbReference>
<dbReference type="AlphaFoldDB" id="A0A9R0I618"/>
<evidence type="ECO:0000259" key="1">
    <source>
        <dbReference type="Pfam" id="PF26133"/>
    </source>
</evidence>
<evidence type="ECO:0000313" key="2">
    <source>
        <dbReference type="Proteomes" id="UP000813463"/>
    </source>
</evidence>
<dbReference type="InterPro" id="IPR058352">
    <property type="entry name" value="DUF8039"/>
</dbReference>
<dbReference type="GeneID" id="110783204"/>
<dbReference type="PANTHER" id="PTHR33018:SF34">
    <property type="entry name" value="OS02G0472350 PROTEIN"/>
    <property type="match status" value="1"/>
</dbReference>
<dbReference type="KEGG" id="soe:110783204"/>
<evidence type="ECO:0000313" key="3">
    <source>
        <dbReference type="RefSeq" id="XP_021843202.1"/>
    </source>
</evidence>
<dbReference type="SUPFAM" id="SSF54001">
    <property type="entry name" value="Cysteine proteinases"/>
    <property type="match status" value="1"/>
</dbReference>
<feature type="domain" description="DUF8039" evidence="1">
    <location>
        <begin position="1"/>
        <end position="50"/>
    </location>
</feature>
<name>A0A9R0I618_SPIOL</name>
<dbReference type="OrthoDB" id="1738475at2759"/>
<accession>A0A9R0I618</accession>
<sequence>MKRDNYRVSVDNTYSDYAIFDLPVETDDGVTKLGEAKGYFVEWPVDMVFFVDKGETTPKKAKSISLKETVDSCGYKSGESSTVKGKGGKCSELSEKIVEILGDYCSMLYYYMISGEGDYDTTSISLKAPLFYQDQDKQFFLTSTDVYEFLREAWANVSLIHVYILFLVEERISLFQISEIKFQCPQRISAAEIKSDPSEVSMYLRNAFLAELNKKDAHCKFILASYYEECRLKGNAFKKSKVQLLFIRMECAQQRGSTKCGYYVMRYMYEIVSSHRYCKDKLQEEYMERDASYNDEEINEVREQWAKFFRITYLLKD</sequence>
<organism evidence="2 3">
    <name type="scientific">Spinacia oleracea</name>
    <name type="common">Spinach</name>
    <dbReference type="NCBI Taxonomy" id="3562"/>
    <lineage>
        <taxon>Eukaryota</taxon>
        <taxon>Viridiplantae</taxon>
        <taxon>Streptophyta</taxon>
        <taxon>Embryophyta</taxon>
        <taxon>Tracheophyta</taxon>
        <taxon>Spermatophyta</taxon>
        <taxon>Magnoliopsida</taxon>
        <taxon>eudicotyledons</taxon>
        <taxon>Gunneridae</taxon>
        <taxon>Pentapetalae</taxon>
        <taxon>Caryophyllales</taxon>
        <taxon>Chenopodiaceae</taxon>
        <taxon>Chenopodioideae</taxon>
        <taxon>Anserineae</taxon>
        <taxon>Spinacia</taxon>
    </lineage>
</organism>
<dbReference type="PANTHER" id="PTHR33018">
    <property type="entry name" value="OS10G0338966 PROTEIN-RELATED"/>
    <property type="match status" value="1"/>
</dbReference>
<reference evidence="2" key="1">
    <citation type="journal article" date="2021" name="Nat. Commun.">
        <title>Genomic analyses provide insights into spinach domestication and the genetic basis of agronomic traits.</title>
        <authorList>
            <person name="Cai X."/>
            <person name="Sun X."/>
            <person name="Xu C."/>
            <person name="Sun H."/>
            <person name="Wang X."/>
            <person name="Ge C."/>
            <person name="Zhang Z."/>
            <person name="Wang Q."/>
            <person name="Fei Z."/>
            <person name="Jiao C."/>
            <person name="Wang Q."/>
        </authorList>
    </citation>
    <scope>NUCLEOTIDE SEQUENCE [LARGE SCALE GENOMIC DNA]</scope>
    <source>
        <strain evidence="2">cv. Varoflay</strain>
    </source>
</reference>
<reference evidence="3" key="2">
    <citation type="submission" date="2025-08" db="UniProtKB">
        <authorList>
            <consortium name="RefSeq"/>
        </authorList>
    </citation>
    <scope>IDENTIFICATION</scope>
    <source>
        <tissue evidence="3">Leaf</tissue>
    </source>
</reference>
<gene>
    <name evidence="3" type="primary">LOC110783204</name>
</gene>
<dbReference type="Proteomes" id="UP000813463">
    <property type="component" value="Chromosome 3"/>
</dbReference>
<keyword evidence="2" id="KW-1185">Reference proteome</keyword>
<dbReference type="Gene3D" id="3.40.395.10">
    <property type="entry name" value="Adenoviral Proteinase, Chain A"/>
    <property type="match status" value="1"/>
</dbReference>
<dbReference type="InterPro" id="IPR038765">
    <property type="entry name" value="Papain-like_cys_pep_sf"/>
</dbReference>